<evidence type="ECO:0000256" key="1">
    <source>
        <dbReference type="ARBA" id="ARBA00004651"/>
    </source>
</evidence>
<keyword evidence="5" id="KW-0732">Signal</keyword>
<keyword evidence="3" id="KW-0813">Transport</keyword>
<proteinExistence type="inferred from homology"/>
<organism evidence="10 11">
    <name type="scientific">Oleomonas cavernae</name>
    <dbReference type="NCBI Taxonomy" id="2320859"/>
    <lineage>
        <taxon>Bacteria</taxon>
        <taxon>Pseudomonadati</taxon>
        <taxon>Pseudomonadota</taxon>
        <taxon>Alphaproteobacteria</taxon>
        <taxon>Acetobacterales</taxon>
        <taxon>Acetobacteraceae</taxon>
        <taxon>Oleomonas</taxon>
    </lineage>
</organism>
<feature type="transmembrane region" description="Helical" evidence="8">
    <location>
        <begin position="312"/>
        <end position="341"/>
    </location>
</feature>
<dbReference type="Pfam" id="PF00497">
    <property type="entry name" value="SBP_bac_3"/>
    <property type="match status" value="1"/>
</dbReference>
<dbReference type="CDD" id="cd06261">
    <property type="entry name" value="TM_PBP2"/>
    <property type="match status" value="1"/>
</dbReference>
<dbReference type="PROSITE" id="PS01039">
    <property type="entry name" value="SBP_BACTERIAL_3"/>
    <property type="match status" value="1"/>
</dbReference>
<evidence type="ECO:0000256" key="5">
    <source>
        <dbReference type="ARBA" id="ARBA00022729"/>
    </source>
</evidence>
<evidence type="ECO:0000313" key="10">
    <source>
        <dbReference type="EMBL" id="RJF80788.1"/>
    </source>
</evidence>
<gene>
    <name evidence="10" type="ORF">D3874_27275</name>
</gene>
<feature type="transmembrane region" description="Helical" evidence="8">
    <location>
        <begin position="388"/>
        <end position="407"/>
    </location>
</feature>
<reference evidence="10 11" key="1">
    <citation type="submission" date="2018-09" db="EMBL/GenBank/DDBJ databases">
        <authorList>
            <person name="Zhu H."/>
        </authorList>
    </citation>
    <scope>NUCLEOTIDE SEQUENCE [LARGE SCALE GENOMIC DNA]</scope>
    <source>
        <strain evidence="10 11">K1W22B-8</strain>
    </source>
</reference>
<evidence type="ECO:0000256" key="4">
    <source>
        <dbReference type="ARBA" id="ARBA00022692"/>
    </source>
</evidence>
<feature type="transmembrane region" description="Helical" evidence="8">
    <location>
        <begin position="362"/>
        <end position="382"/>
    </location>
</feature>
<feature type="domain" description="Solute-binding protein family 3/N-terminal" evidence="9">
    <location>
        <begin position="19"/>
        <end position="237"/>
    </location>
</feature>
<dbReference type="GO" id="GO:0055085">
    <property type="term" value="P:transmembrane transport"/>
    <property type="evidence" value="ECO:0007669"/>
    <property type="project" value="InterPro"/>
</dbReference>
<dbReference type="GO" id="GO:0030288">
    <property type="term" value="C:outer membrane-bounded periplasmic space"/>
    <property type="evidence" value="ECO:0007669"/>
    <property type="project" value="TreeGrafter"/>
</dbReference>
<comment type="similarity">
    <text evidence="2">Belongs to the bacterial solute-binding protein 3 family.</text>
</comment>
<keyword evidence="7 8" id="KW-0472">Membrane</keyword>
<dbReference type="SUPFAM" id="SSF53850">
    <property type="entry name" value="Periplasmic binding protein-like II"/>
    <property type="match status" value="1"/>
</dbReference>
<dbReference type="InterPro" id="IPR001638">
    <property type="entry name" value="Solute-binding_3/MltF_N"/>
</dbReference>
<feature type="transmembrane region" description="Helical" evidence="8">
    <location>
        <begin position="471"/>
        <end position="494"/>
    </location>
</feature>
<dbReference type="EMBL" id="QYUK01000016">
    <property type="protein sequence ID" value="RJF80788.1"/>
    <property type="molecule type" value="Genomic_DNA"/>
</dbReference>
<dbReference type="SUPFAM" id="SSF161098">
    <property type="entry name" value="MetI-like"/>
    <property type="match status" value="1"/>
</dbReference>
<dbReference type="AlphaFoldDB" id="A0A418VUE8"/>
<dbReference type="InterPro" id="IPR035906">
    <property type="entry name" value="MetI-like_sf"/>
</dbReference>
<sequence>MASGPARADRLDEIRQRGELIAGVKVDYEPFGYRDAAGTTVGFDVDVAAGLAETLGVALHLVPVTSSNRLQKLTAGDVDVLVATLGDTVDRRRLVRMIEPGYYGGGASVLVPAGSPIHGWMETRGQTLCAVQGALWNRLAATRLLVDIRAFGNTRDAELALRDGRCAGWLYDEAALQHQMASGAWPGYRLLPADFVAPWAVAVAADDRLAGLFDEAVAGWLRDGRLLALEAKWRLPPSAYLGEASARWSARDDDGQWHCRRQADGKWPTDCRELNLIQAQELSGLVGLALALRDDFGIDLTAFYDAYNRGQFAWGLLVTIGLALAVVIGSVLVGIAGAGLIRRRLAVVTPLVHLALALMRMTPPLLQLYLVFFGIGGLLAAQGLSLNAFLAAAGVLSFYAGAANAVALAEAADTVGPGAGRLRRVARLAFPAVMGSCVNVVKATAMASAIAVPELVHVSTSIVADYGNGPVMMNILLLAYIAIVLAVVHGFTLVERRLQRR</sequence>
<dbReference type="SMART" id="SM00062">
    <property type="entry name" value="PBPb"/>
    <property type="match status" value="1"/>
</dbReference>
<accession>A0A418VUE8</accession>
<dbReference type="PANTHER" id="PTHR30085:SF6">
    <property type="entry name" value="ABC TRANSPORTER GLUTAMINE-BINDING PROTEIN GLNH"/>
    <property type="match status" value="1"/>
</dbReference>
<name>A0A418VUE8_9PROT</name>
<evidence type="ECO:0000256" key="6">
    <source>
        <dbReference type="ARBA" id="ARBA00022989"/>
    </source>
</evidence>
<dbReference type="InterPro" id="IPR018313">
    <property type="entry name" value="SBP_3_CS"/>
</dbReference>
<dbReference type="GO" id="GO:0005576">
    <property type="term" value="C:extracellular region"/>
    <property type="evidence" value="ECO:0007669"/>
    <property type="project" value="TreeGrafter"/>
</dbReference>
<keyword evidence="4 8" id="KW-0812">Transmembrane</keyword>
<dbReference type="InterPro" id="IPR051455">
    <property type="entry name" value="Bact_solute-bind_prot3"/>
</dbReference>
<comment type="caution">
    <text evidence="10">The sequence shown here is derived from an EMBL/GenBank/DDBJ whole genome shotgun (WGS) entry which is preliminary data.</text>
</comment>
<evidence type="ECO:0000256" key="2">
    <source>
        <dbReference type="ARBA" id="ARBA00010333"/>
    </source>
</evidence>
<dbReference type="GO" id="GO:0005886">
    <property type="term" value="C:plasma membrane"/>
    <property type="evidence" value="ECO:0007669"/>
    <property type="project" value="UniProtKB-SubCell"/>
</dbReference>
<evidence type="ECO:0000256" key="3">
    <source>
        <dbReference type="ARBA" id="ARBA00022448"/>
    </source>
</evidence>
<dbReference type="GO" id="GO:0006865">
    <property type="term" value="P:amino acid transport"/>
    <property type="evidence" value="ECO:0007669"/>
    <property type="project" value="TreeGrafter"/>
</dbReference>
<dbReference type="Proteomes" id="UP000284605">
    <property type="component" value="Unassembled WGS sequence"/>
</dbReference>
<evidence type="ECO:0000259" key="9">
    <source>
        <dbReference type="SMART" id="SM00062"/>
    </source>
</evidence>
<dbReference type="PANTHER" id="PTHR30085">
    <property type="entry name" value="AMINO ACID ABC TRANSPORTER PERMEASE"/>
    <property type="match status" value="1"/>
</dbReference>
<keyword evidence="6 8" id="KW-1133">Transmembrane helix</keyword>
<evidence type="ECO:0000256" key="8">
    <source>
        <dbReference type="SAM" id="Phobius"/>
    </source>
</evidence>
<dbReference type="Gene3D" id="1.10.3720.10">
    <property type="entry name" value="MetI-like"/>
    <property type="match status" value="1"/>
</dbReference>
<comment type="subcellular location">
    <subcellularLocation>
        <location evidence="1">Cell membrane</location>
        <topology evidence="1">Multi-pass membrane protein</topology>
    </subcellularLocation>
</comment>
<dbReference type="Gene3D" id="3.40.190.10">
    <property type="entry name" value="Periplasmic binding protein-like II"/>
    <property type="match status" value="2"/>
</dbReference>
<evidence type="ECO:0000256" key="7">
    <source>
        <dbReference type="ARBA" id="ARBA00023136"/>
    </source>
</evidence>
<keyword evidence="11" id="KW-1185">Reference proteome</keyword>
<protein>
    <recommendedName>
        <fullName evidence="9">Solute-binding protein family 3/N-terminal domain-containing protein</fullName>
    </recommendedName>
</protein>
<feature type="transmembrane region" description="Helical" evidence="8">
    <location>
        <begin position="428"/>
        <end position="451"/>
    </location>
</feature>
<evidence type="ECO:0000313" key="11">
    <source>
        <dbReference type="Proteomes" id="UP000284605"/>
    </source>
</evidence>
<dbReference type="InterPro" id="IPR000515">
    <property type="entry name" value="MetI-like"/>
</dbReference>